<organism evidence="1 2">
    <name type="scientific">Pleurodeles waltl</name>
    <name type="common">Iberian ribbed newt</name>
    <dbReference type="NCBI Taxonomy" id="8319"/>
    <lineage>
        <taxon>Eukaryota</taxon>
        <taxon>Metazoa</taxon>
        <taxon>Chordata</taxon>
        <taxon>Craniata</taxon>
        <taxon>Vertebrata</taxon>
        <taxon>Euteleostomi</taxon>
        <taxon>Amphibia</taxon>
        <taxon>Batrachia</taxon>
        <taxon>Caudata</taxon>
        <taxon>Salamandroidea</taxon>
        <taxon>Salamandridae</taxon>
        <taxon>Pleurodelinae</taxon>
        <taxon>Pleurodeles</taxon>
    </lineage>
</organism>
<proteinExistence type="predicted"/>
<comment type="caution">
    <text evidence="1">The sequence shown here is derived from an EMBL/GenBank/DDBJ whole genome shotgun (WGS) entry which is preliminary data.</text>
</comment>
<evidence type="ECO:0000313" key="2">
    <source>
        <dbReference type="Proteomes" id="UP001066276"/>
    </source>
</evidence>
<reference evidence="1" key="1">
    <citation type="journal article" date="2022" name="bioRxiv">
        <title>Sequencing and chromosome-scale assembly of the giantPleurodeles waltlgenome.</title>
        <authorList>
            <person name="Brown T."/>
            <person name="Elewa A."/>
            <person name="Iarovenko S."/>
            <person name="Subramanian E."/>
            <person name="Araus A.J."/>
            <person name="Petzold A."/>
            <person name="Susuki M."/>
            <person name="Suzuki K.-i.T."/>
            <person name="Hayashi T."/>
            <person name="Toyoda A."/>
            <person name="Oliveira C."/>
            <person name="Osipova E."/>
            <person name="Leigh N.D."/>
            <person name="Simon A."/>
            <person name="Yun M.H."/>
        </authorList>
    </citation>
    <scope>NUCLEOTIDE SEQUENCE</scope>
    <source>
        <strain evidence="1">20211129_DDA</strain>
        <tissue evidence="1">Liver</tissue>
    </source>
</reference>
<accession>A0AAV7WLD8</accession>
<dbReference type="AlphaFoldDB" id="A0AAV7WLD8"/>
<dbReference type="EMBL" id="JANPWB010000001">
    <property type="protein sequence ID" value="KAJ1214882.1"/>
    <property type="molecule type" value="Genomic_DNA"/>
</dbReference>
<dbReference type="Proteomes" id="UP001066276">
    <property type="component" value="Chromosome 1_1"/>
</dbReference>
<evidence type="ECO:0000313" key="1">
    <source>
        <dbReference type="EMBL" id="KAJ1214882.1"/>
    </source>
</evidence>
<sequence>MTAATVGSAACREEWRRRLPRYSMLRGLPQLCKRDRPLPRNRGEQRIWKSGVQEASIDRMALQRASLVVAGCHAFWCEEEAAV</sequence>
<keyword evidence="2" id="KW-1185">Reference proteome</keyword>
<protein>
    <submittedName>
        <fullName evidence="1">Uncharacterized protein</fullName>
    </submittedName>
</protein>
<gene>
    <name evidence="1" type="ORF">NDU88_002493</name>
</gene>
<name>A0AAV7WLD8_PLEWA</name>